<dbReference type="GeneID" id="87824205"/>
<name>A0AAN6TYV5_9PEZI</name>
<evidence type="ECO:0000313" key="2">
    <source>
        <dbReference type="Proteomes" id="UP001302602"/>
    </source>
</evidence>
<dbReference type="AlphaFoldDB" id="A0AAN6TYV5"/>
<dbReference type="EMBL" id="MU853229">
    <property type="protein sequence ID" value="KAK4123154.1"/>
    <property type="molecule type" value="Genomic_DNA"/>
</dbReference>
<organism evidence="1 2">
    <name type="scientific">Parathielavia appendiculata</name>
    <dbReference type="NCBI Taxonomy" id="2587402"/>
    <lineage>
        <taxon>Eukaryota</taxon>
        <taxon>Fungi</taxon>
        <taxon>Dikarya</taxon>
        <taxon>Ascomycota</taxon>
        <taxon>Pezizomycotina</taxon>
        <taxon>Sordariomycetes</taxon>
        <taxon>Sordariomycetidae</taxon>
        <taxon>Sordariales</taxon>
        <taxon>Chaetomiaceae</taxon>
        <taxon>Parathielavia</taxon>
    </lineage>
</organism>
<reference evidence="1" key="1">
    <citation type="journal article" date="2023" name="Mol. Phylogenet. Evol.">
        <title>Genome-scale phylogeny and comparative genomics of the fungal order Sordariales.</title>
        <authorList>
            <person name="Hensen N."/>
            <person name="Bonometti L."/>
            <person name="Westerberg I."/>
            <person name="Brannstrom I.O."/>
            <person name="Guillou S."/>
            <person name="Cros-Aarteil S."/>
            <person name="Calhoun S."/>
            <person name="Haridas S."/>
            <person name="Kuo A."/>
            <person name="Mondo S."/>
            <person name="Pangilinan J."/>
            <person name="Riley R."/>
            <person name="LaButti K."/>
            <person name="Andreopoulos B."/>
            <person name="Lipzen A."/>
            <person name="Chen C."/>
            <person name="Yan M."/>
            <person name="Daum C."/>
            <person name="Ng V."/>
            <person name="Clum A."/>
            <person name="Steindorff A."/>
            <person name="Ohm R.A."/>
            <person name="Martin F."/>
            <person name="Silar P."/>
            <person name="Natvig D.O."/>
            <person name="Lalanne C."/>
            <person name="Gautier V."/>
            <person name="Ament-Velasquez S.L."/>
            <person name="Kruys A."/>
            <person name="Hutchinson M.I."/>
            <person name="Powell A.J."/>
            <person name="Barry K."/>
            <person name="Miller A.N."/>
            <person name="Grigoriev I.V."/>
            <person name="Debuchy R."/>
            <person name="Gladieux P."/>
            <person name="Hiltunen Thoren M."/>
            <person name="Johannesson H."/>
        </authorList>
    </citation>
    <scope>NUCLEOTIDE SEQUENCE</scope>
    <source>
        <strain evidence="1">CBS 731.68</strain>
    </source>
</reference>
<gene>
    <name evidence="1" type="ORF">N657DRAFT_449210</name>
</gene>
<accession>A0AAN6TYV5</accession>
<proteinExistence type="predicted"/>
<evidence type="ECO:0000313" key="1">
    <source>
        <dbReference type="EMBL" id="KAK4123154.1"/>
    </source>
</evidence>
<dbReference type="Proteomes" id="UP001302602">
    <property type="component" value="Unassembled WGS sequence"/>
</dbReference>
<protein>
    <submittedName>
        <fullName evidence="1">Uncharacterized protein</fullName>
    </submittedName>
</protein>
<sequence>MRITVCKVITYTSGWRVQSGRDQGQQSEKPFASYSVLSFLNTNNLVTVFQHSCTQIDVSYLYTRYLIGLFTKALVAFGNVNVTLPLREVLGLGPASIVFSPFQTARALHSLLASGHQQNSDSTVKPWQLDALPSSRLASNQQLRCRRWPNLGLSFHGFLTQQIPCPASSLYVAVTSLASSVFGLSLMMSCINLMHRSNSLPRASQYKVDYLSVGESVHLF</sequence>
<dbReference type="RefSeq" id="XP_062646925.1">
    <property type="nucleotide sequence ID" value="XM_062787435.1"/>
</dbReference>
<keyword evidence="2" id="KW-1185">Reference proteome</keyword>
<comment type="caution">
    <text evidence="1">The sequence shown here is derived from an EMBL/GenBank/DDBJ whole genome shotgun (WGS) entry which is preliminary data.</text>
</comment>
<reference evidence="1" key="2">
    <citation type="submission" date="2023-05" db="EMBL/GenBank/DDBJ databases">
        <authorList>
            <consortium name="Lawrence Berkeley National Laboratory"/>
            <person name="Steindorff A."/>
            <person name="Hensen N."/>
            <person name="Bonometti L."/>
            <person name="Westerberg I."/>
            <person name="Brannstrom I.O."/>
            <person name="Guillou S."/>
            <person name="Cros-Aarteil S."/>
            <person name="Calhoun S."/>
            <person name="Haridas S."/>
            <person name="Kuo A."/>
            <person name="Mondo S."/>
            <person name="Pangilinan J."/>
            <person name="Riley R."/>
            <person name="Labutti K."/>
            <person name="Andreopoulos B."/>
            <person name="Lipzen A."/>
            <person name="Chen C."/>
            <person name="Yanf M."/>
            <person name="Daum C."/>
            <person name="Ng V."/>
            <person name="Clum A."/>
            <person name="Ohm R."/>
            <person name="Martin F."/>
            <person name="Silar P."/>
            <person name="Natvig D."/>
            <person name="Lalanne C."/>
            <person name="Gautier V."/>
            <person name="Ament-Velasquez S.L."/>
            <person name="Kruys A."/>
            <person name="Hutchinson M.I."/>
            <person name="Powell A.J."/>
            <person name="Barry K."/>
            <person name="Miller A.N."/>
            <person name="Grigoriev I.V."/>
            <person name="Debuchy R."/>
            <person name="Gladieux P."/>
            <person name="Thoren M.H."/>
            <person name="Johannesson H."/>
        </authorList>
    </citation>
    <scope>NUCLEOTIDE SEQUENCE</scope>
    <source>
        <strain evidence="1">CBS 731.68</strain>
    </source>
</reference>